<evidence type="ECO:0000256" key="1">
    <source>
        <dbReference type="SAM" id="SignalP"/>
    </source>
</evidence>
<sequence length="321" mass="35375">MMFPYARRILLLSCSIVSLLSQPSNAWSIRNNSQGQPRLCSVVAASLNGITRIGLGNANSANNGKKQVMVTAKSNRDVLQGRFQKISISLKNNQSPWLSIDQLDIKGENLQFGYTPILIPLLCGEPCQFNYEFTLNNDNIAQSSLIRLFTKSILQSFMANSALPLAAAATDATNQLLKEVEDQQQQATTGDPTFGKGEYLYLPCVALLPNDQGNLSFTLRTKVRALGRSIWGNTSNNGLEFEAPASRVDVDAALPSNTNDWTRKFLPKVIWLPIGSPGMVLPLGRDTTIERINMNDERCQVQGKVQFFQEIDKTTSSLTSI</sequence>
<feature type="chain" id="PRO_5009192830" evidence="1">
    <location>
        <begin position="27"/>
        <end position="321"/>
    </location>
</feature>
<keyword evidence="1" id="KW-0732">Signal</keyword>
<dbReference type="EMBL" id="KV784360">
    <property type="protein sequence ID" value="OEU14649.1"/>
    <property type="molecule type" value="Genomic_DNA"/>
</dbReference>
<keyword evidence="3" id="KW-1185">Reference proteome</keyword>
<evidence type="ECO:0000313" key="3">
    <source>
        <dbReference type="Proteomes" id="UP000095751"/>
    </source>
</evidence>
<accession>A0A1E7F937</accession>
<dbReference type="AlphaFoldDB" id="A0A1E7F937"/>
<protein>
    <submittedName>
        <fullName evidence="2">Uncharacterized protein</fullName>
    </submittedName>
</protein>
<name>A0A1E7F937_9STRA</name>
<evidence type="ECO:0000313" key="2">
    <source>
        <dbReference type="EMBL" id="OEU14649.1"/>
    </source>
</evidence>
<reference evidence="2 3" key="1">
    <citation type="submission" date="2016-09" db="EMBL/GenBank/DDBJ databases">
        <title>Extensive genetic diversity and differential bi-allelic expression allows diatom success in the polar Southern Ocean.</title>
        <authorList>
            <consortium name="DOE Joint Genome Institute"/>
            <person name="Mock T."/>
            <person name="Otillar R.P."/>
            <person name="Strauss J."/>
            <person name="Dupont C."/>
            <person name="Frickenhaus S."/>
            <person name="Maumus F."/>
            <person name="Mcmullan M."/>
            <person name="Sanges R."/>
            <person name="Schmutz J."/>
            <person name="Toseland A."/>
            <person name="Valas R."/>
            <person name="Veluchamy A."/>
            <person name="Ward B.J."/>
            <person name="Allen A."/>
            <person name="Barry K."/>
            <person name="Falciatore A."/>
            <person name="Ferrante M."/>
            <person name="Fortunato A.E."/>
            <person name="Gloeckner G."/>
            <person name="Gruber A."/>
            <person name="Hipkin R."/>
            <person name="Janech M."/>
            <person name="Kroth P."/>
            <person name="Leese F."/>
            <person name="Lindquist E."/>
            <person name="Lyon B.R."/>
            <person name="Martin J."/>
            <person name="Mayer C."/>
            <person name="Parker M."/>
            <person name="Quesneville H."/>
            <person name="Raymond J."/>
            <person name="Uhlig C."/>
            <person name="Valentin K.U."/>
            <person name="Worden A.Z."/>
            <person name="Armbrust E.V."/>
            <person name="Bowler C."/>
            <person name="Green B."/>
            <person name="Moulton V."/>
            <person name="Van Oosterhout C."/>
            <person name="Grigoriev I."/>
        </authorList>
    </citation>
    <scope>NUCLEOTIDE SEQUENCE [LARGE SCALE GENOMIC DNA]</scope>
    <source>
        <strain evidence="2 3">CCMP1102</strain>
    </source>
</reference>
<gene>
    <name evidence="2" type="ORF">FRACYDRAFT_241201</name>
</gene>
<proteinExistence type="predicted"/>
<organism evidence="2 3">
    <name type="scientific">Fragilariopsis cylindrus CCMP1102</name>
    <dbReference type="NCBI Taxonomy" id="635003"/>
    <lineage>
        <taxon>Eukaryota</taxon>
        <taxon>Sar</taxon>
        <taxon>Stramenopiles</taxon>
        <taxon>Ochrophyta</taxon>
        <taxon>Bacillariophyta</taxon>
        <taxon>Bacillariophyceae</taxon>
        <taxon>Bacillariophycidae</taxon>
        <taxon>Bacillariales</taxon>
        <taxon>Bacillariaceae</taxon>
        <taxon>Fragilariopsis</taxon>
    </lineage>
</organism>
<dbReference type="InParanoid" id="A0A1E7F937"/>
<feature type="signal peptide" evidence="1">
    <location>
        <begin position="1"/>
        <end position="26"/>
    </location>
</feature>
<dbReference type="KEGG" id="fcy:FRACYDRAFT_241201"/>
<dbReference type="Proteomes" id="UP000095751">
    <property type="component" value="Unassembled WGS sequence"/>
</dbReference>